<keyword evidence="1" id="KW-1133">Transmembrane helix</keyword>
<keyword evidence="3" id="KW-1185">Reference proteome</keyword>
<proteinExistence type="predicted"/>
<evidence type="ECO:0000313" key="3">
    <source>
        <dbReference type="Proteomes" id="UP000179807"/>
    </source>
</evidence>
<feature type="transmembrane region" description="Helical" evidence="1">
    <location>
        <begin position="21"/>
        <end position="38"/>
    </location>
</feature>
<comment type="caution">
    <text evidence="2">The sequence shown here is derived from an EMBL/GenBank/DDBJ whole genome shotgun (WGS) entry which is preliminary data.</text>
</comment>
<dbReference type="VEuPathDB" id="TrichDB:TRFO_12546"/>
<dbReference type="Proteomes" id="UP000179807">
    <property type="component" value="Unassembled WGS sequence"/>
</dbReference>
<evidence type="ECO:0000313" key="2">
    <source>
        <dbReference type="EMBL" id="OHT17220.1"/>
    </source>
</evidence>
<gene>
    <name evidence="2" type="ORF">TRFO_12546</name>
</gene>
<dbReference type="GeneID" id="94831401"/>
<name>A0A1J4L5F7_9EUKA</name>
<dbReference type="RefSeq" id="XP_068370356.1">
    <property type="nucleotide sequence ID" value="XM_068496697.1"/>
</dbReference>
<accession>A0A1J4L5F7</accession>
<evidence type="ECO:0000256" key="1">
    <source>
        <dbReference type="SAM" id="Phobius"/>
    </source>
</evidence>
<keyword evidence="1" id="KW-0812">Transmembrane</keyword>
<reference evidence="2" key="1">
    <citation type="submission" date="2016-10" db="EMBL/GenBank/DDBJ databases">
        <authorList>
            <person name="Benchimol M."/>
            <person name="Almeida L.G."/>
            <person name="Vasconcelos A.T."/>
            <person name="Perreira-Neves A."/>
            <person name="Rosa I.A."/>
            <person name="Tasca T."/>
            <person name="Bogo M.R."/>
            <person name="de Souza W."/>
        </authorList>
    </citation>
    <scope>NUCLEOTIDE SEQUENCE [LARGE SCALE GENOMIC DNA]</scope>
    <source>
        <strain evidence="2">K</strain>
    </source>
</reference>
<organism evidence="2 3">
    <name type="scientific">Tritrichomonas foetus</name>
    <dbReference type="NCBI Taxonomy" id="1144522"/>
    <lineage>
        <taxon>Eukaryota</taxon>
        <taxon>Metamonada</taxon>
        <taxon>Parabasalia</taxon>
        <taxon>Tritrichomonadida</taxon>
        <taxon>Tritrichomonadidae</taxon>
        <taxon>Tritrichomonas</taxon>
    </lineage>
</organism>
<dbReference type="AlphaFoldDB" id="A0A1J4L5F7"/>
<sequence length="504" mass="58019">MLDYIDTPEVNKKQKKIPNEPFYFLLASLIVSGILFLFDRGPPVPPFPKITDSIDCHSISYLNHSVHDGVIDFYCHEDETVQYPEEFLPHFISLRTATQKVMLQFSKSHLQNMSRINDTIKFSLIQPVSGPVEVSLRCLEHEFSKQKIVLNEINETDNNLYSTLKYLDNDVNSTRLTNVCFENSKFLFFAQMPGYAEVIPFNQSTMKFEVLGWILPAYLHYKQVNRTNETAILLPPFESTSWKSILFHLLPISESIQQSNEIESKKLNFLFRETPLKGSNDIIKRFSSTAPSKIKDIQCFKKILIPSSSSYHPSDHNSIEKALESDFTHLRKAFVKYQTQNRKILLASSLAKLESPIKDICHNCSVVILQPKTEVTKCADHAGSSQILIGNHISNLLNLIWMTPNQTAVIDASSSHYICNNWVKELARKSDVKYYRANDDRKEKCKCDNFKCYPKGPGDDPEVDIEMFKEVFKAALNETKLIEQPPQQQEQTKEIILNERFFQL</sequence>
<protein>
    <submittedName>
        <fullName evidence="2">Uncharacterized protein</fullName>
    </submittedName>
</protein>
<keyword evidence="1" id="KW-0472">Membrane</keyword>
<dbReference type="EMBL" id="MLAK01000024">
    <property type="protein sequence ID" value="OHT17220.1"/>
    <property type="molecule type" value="Genomic_DNA"/>
</dbReference>